<keyword evidence="3" id="KW-1185">Reference proteome</keyword>
<gene>
    <name evidence="2" type="ORF">GBK04_18250</name>
</gene>
<evidence type="ECO:0000256" key="1">
    <source>
        <dbReference type="SAM" id="SignalP"/>
    </source>
</evidence>
<name>A0A7C9BSX3_9BACT</name>
<feature type="chain" id="PRO_5028938146" description="DUF3575 domain-containing protein" evidence="1">
    <location>
        <begin position="20"/>
        <end position="458"/>
    </location>
</feature>
<proteinExistence type="predicted"/>
<dbReference type="EMBL" id="WHLY01000002">
    <property type="protein sequence ID" value="MPR35239.1"/>
    <property type="molecule type" value="Genomic_DNA"/>
</dbReference>
<accession>A0A7C9BSX3</accession>
<keyword evidence="1" id="KW-0732">Signal</keyword>
<sequence>MTKKLFLFCWLLMAWQAQAQSVIIVPFNDIKDRIYRWPTSLVHGEVYSIEVTDVNRSLFGVEGSANQQNFNVDSPGVLTGFRLPGFATLTLPETKDAGPDILEMPDSGQEALREIDHQLETINDCYAYMEEVERLGNVITNLLRDCERPYGTLEEELCRITNAVLLVDKEGRAEQAAQLRDECLECIAAVRYARNVIAAQVLRIPATNVSPNAAEVAPIVAMAFQKVDEMDKLAKENKIQALLDNYNRINRANFTYVSDPFKASKDEVNLRLTFQADTLLTCNYPNRLTARTSIPVVGGWKVDFSTGVLFSGQLKNNHFFGQELYYAGSSEDSSQSFIYEKEAGTRLLLSIGAFAHLYKRTARKTSWALSPGVSTTTAFDGFLFHLGGSVLMGRETRLVLTLGATFKGSTLLDGRYRTDRSYPTETLPREVPTVQVFPRTGWFVALTYNLSSFRKSKE</sequence>
<protein>
    <recommendedName>
        <fullName evidence="4">DUF3575 domain-containing protein</fullName>
    </recommendedName>
</protein>
<comment type="caution">
    <text evidence="2">The sequence shown here is derived from an EMBL/GenBank/DDBJ whole genome shotgun (WGS) entry which is preliminary data.</text>
</comment>
<evidence type="ECO:0008006" key="4">
    <source>
        <dbReference type="Google" id="ProtNLM"/>
    </source>
</evidence>
<reference evidence="2 3" key="1">
    <citation type="submission" date="2019-10" db="EMBL/GenBank/DDBJ databases">
        <title>Draft Genome Sequence of Cytophagaceae sp. SJW1-29.</title>
        <authorList>
            <person name="Choi A."/>
        </authorList>
    </citation>
    <scope>NUCLEOTIDE SEQUENCE [LARGE SCALE GENOMIC DNA]</scope>
    <source>
        <strain evidence="2 3">SJW1-29</strain>
    </source>
</reference>
<organism evidence="2 3">
    <name type="scientific">Salmonirosea aquatica</name>
    <dbReference type="NCBI Taxonomy" id="2654236"/>
    <lineage>
        <taxon>Bacteria</taxon>
        <taxon>Pseudomonadati</taxon>
        <taxon>Bacteroidota</taxon>
        <taxon>Cytophagia</taxon>
        <taxon>Cytophagales</taxon>
        <taxon>Spirosomataceae</taxon>
        <taxon>Salmonirosea</taxon>
    </lineage>
</organism>
<dbReference type="Proteomes" id="UP000479293">
    <property type="component" value="Unassembled WGS sequence"/>
</dbReference>
<feature type="signal peptide" evidence="1">
    <location>
        <begin position="1"/>
        <end position="19"/>
    </location>
</feature>
<dbReference type="AlphaFoldDB" id="A0A7C9BSX3"/>
<dbReference type="RefSeq" id="WP_152762114.1">
    <property type="nucleotide sequence ID" value="NZ_WHLY01000002.1"/>
</dbReference>
<evidence type="ECO:0000313" key="2">
    <source>
        <dbReference type="EMBL" id="MPR35239.1"/>
    </source>
</evidence>
<evidence type="ECO:0000313" key="3">
    <source>
        <dbReference type="Proteomes" id="UP000479293"/>
    </source>
</evidence>